<sequence>MKTHVSIFLFLTFGLSCQLLAQNQWNKKQQAAQNVLKNMFEAISERDSVGFKNSCTADVTFYEYGQVWNLDTLINKTIRQNTAADFKRVNTFSFIQTTTDKNQAWLTYRLTSTITKGGKESIIEWLETAILKKEEKRWKVKHLHSTRINRN</sequence>
<dbReference type="Proteomes" id="UP001595616">
    <property type="component" value="Unassembled WGS sequence"/>
</dbReference>
<dbReference type="Gene3D" id="3.10.450.50">
    <property type="match status" value="1"/>
</dbReference>
<accession>A0ABV7Z1Y3</accession>
<dbReference type="Pfam" id="PF14534">
    <property type="entry name" value="DUF4440"/>
    <property type="match status" value="1"/>
</dbReference>
<evidence type="ECO:0000256" key="1">
    <source>
        <dbReference type="SAM" id="SignalP"/>
    </source>
</evidence>
<protein>
    <submittedName>
        <fullName evidence="3">DUF4440 domain-containing protein</fullName>
    </submittedName>
</protein>
<feature type="domain" description="DUF4440" evidence="2">
    <location>
        <begin position="36"/>
        <end position="140"/>
    </location>
</feature>
<comment type="caution">
    <text evidence="3">The sequence shown here is derived from an EMBL/GenBank/DDBJ whole genome shotgun (WGS) entry which is preliminary data.</text>
</comment>
<feature type="chain" id="PRO_5047028006" evidence="1">
    <location>
        <begin position="22"/>
        <end position="151"/>
    </location>
</feature>
<feature type="signal peptide" evidence="1">
    <location>
        <begin position="1"/>
        <end position="21"/>
    </location>
</feature>
<dbReference type="InterPro" id="IPR032710">
    <property type="entry name" value="NTF2-like_dom_sf"/>
</dbReference>
<keyword evidence="4" id="KW-1185">Reference proteome</keyword>
<gene>
    <name evidence="3" type="ORF">ACFOOI_16270</name>
</gene>
<reference evidence="4" key="1">
    <citation type="journal article" date="2019" name="Int. J. Syst. Evol. Microbiol.">
        <title>The Global Catalogue of Microorganisms (GCM) 10K type strain sequencing project: providing services to taxonomists for standard genome sequencing and annotation.</title>
        <authorList>
            <consortium name="The Broad Institute Genomics Platform"/>
            <consortium name="The Broad Institute Genome Sequencing Center for Infectious Disease"/>
            <person name="Wu L."/>
            <person name="Ma J."/>
        </authorList>
    </citation>
    <scope>NUCLEOTIDE SEQUENCE [LARGE SCALE GENOMIC DNA]</scope>
    <source>
        <strain evidence="4">CECT 7956</strain>
    </source>
</reference>
<organism evidence="3 4">
    <name type="scientific">Lacihabitans lacunae</name>
    <dbReference type="NCBI Taxonomy" id="1028214"/>
    <lineage>
        <taxon>Bacteria</taxon>
        <taxon>Pseudomonadati</taxon>
        <taxon>Bacteroidota</taxon>
        <taxon>Cytophagia</taxon>
        <taxon>Cytophagales</taxon>
        <taxon>Leadbetterellaceae</taxon>
        <taxon>Lacihabitans</taxon>
    </lineage>
</organism>
<keyword evidence="1" id="KW-0732">Signal</keyword>
<dbReference type="InterPro" id="IPR027843">
    <property type="entry name" value="DUF4440"/>
</dbReference>
<evidence type="ECO:0000259" key="2">
    <source>
        <dbReference type="Pfam" id="PF14534"/>
    </source>
</evidence>
<name>A0ABV7Z1Y3_9BACT</name>
<dbReference type="EMBL" id="JBHRYQ010000001">
    <property type="protein sequence ID" value="MFC3812218.1"/>
    <property type="molecule type" value="Genomic_DNA"/>
</dbReference>
<evidence type="ECO:0000313" key="3">
    <source>
        <dbReference type="EMBL" id="MFC3812218.1"/>
    </source>
</evidence>
<dbReference type="RefSeq" id="WP_379839086.1">
    <property type="nucleotide sequence ID" value="NZ_JBHRYQ010000001.1"/>
</dbReference>
<proteinExistence type="predicted"/>
<dbReference type="SUPFAM" id="SSF54427">
    <property type="entry name" value="NTF2-like"/>
    <property type="match status" value="1"/>
</dbReference>
<evidence type="ECO:0000313" key="4">
    <source>
        <dbReference type="Proteomes" id="UP001595616"/>
    </source>
</evidence>
<dbReference type="PROSITE" id="PS51257">
    <property type="entry name" value="PROKAR_LIPOPROTEIN"/>
    <property type="match status" value="1"/>
</dbReference>